<gene>
    <name evidence="1" type="ORF">HER39_17335</name>
</gene>
<accession>A0ABX1JSL2</accession>
<name>A0ABX1JSL2_9MICC</name>
<dbReference type="Gene3D" id="1.10.3210.10">
    <property type="entry name" value="Hypothetical protein af1432"/>
    <property type="match status" value="1"/>
</dbReference>
<evidence type="ECO:0000313" key="2">
    <source>
        <dbReference type="Proteomes" id="UP000523795"/>
    </source>
</evidence>
<keyword evidence="2" id="KW-1185">Reference proteome</keyword>
<dbReference type="PANTHER" id="PTHR21174">
    <property type="match status" value="1"/>
</dbReference>
<dbReference type="PANTHER" id="PTHR21174:SF0">
    <property type="entry name" value="HD PHOSPHOHYDROLASE FAMILY PROTEIN-RELATED"/>
    <property type="match status" value="1"/>
</dbReference>
<dbReference type="EMBL" id="JAAZSR010000478">
    <property type="protein sequence ID" value="NKX52300.1"/>
    <property type="molecule type" value="Genomic_DNA"/>
</dbReference>
<protein>
    <submittedName>
        <fullName evidence="1">DUF4031 domain-containing protein</fullName>
    </submittedName>
</protein>
<sequence>LVARGAREVSGGDLVRRLVASGLRIPARRRGSKLETVLLHHWGRVVPRHPELGRELVGRWGEAHRHYHDRTHLLAVLEAPRALLAGGGQPGPQPQARWFAAWFHDAVYNGAPGRDEEDSARLAADLLARAGRPGPEIDETVRLVLLPATHRPRARDRSGALLCDADLSVLGRDQAEYRSYLQAVRREYPHVTDTGFAAGRGAVVDRLLELDPLFRTGTGRRLWLARARANLAAEQQFWQAPAGAARQVADFPAG</sequence>
<feature type="non-terminal residue" evidence="1">
    <location>
        <position position="1"/>
    </location>
</feature>
<evidence type="ECO:0000313" key="1">
    <source>
        <dbReference type="EMBL" id="NKX52300.1"/>
    </source>
</evidence>
<dbReference type="InterPro" id="IPR009218">
    <property type="entry name" value="HD_phosphohydro"/>
</dbReference>
<dbReference type="Proteomes" id="UP000523795">
    <property type="component" value="Unassembled WGS sequence"/>
</dbReference>
<dbReference type="SUPFAM" id="SSF109604">
    <property type="entry name" value="HD-domain/PDEase-like"/>
    <property type="match status" value="1"/>
</dbReference>
<proteinExistence type="predicted"/>
<reference evidence="1 2" key="1">
    <citation type="submission" date="2020-04" db="EMBL/GenBank/DDBJ databases">
        <authorList>
            <person name="Liu S."/>
        </authorList>
    </citation>
    <scope>NUCLEOTIDE SEQUENCE [LARGE SCALE GENOMIC DNA]</scope>
    <source>
        <strain evidence="1 2">CGMCC 1.15091</strain>
    </source>
</reference>
<comment type="caution">
    <text evidence="1">The sequence shown here is derived from an EMBL/GenBank/DDBJ whole genome shotgun (WGS) entry which is preliminary data.</text>
</comment>
<organism evidence="1 2">
    <name type="scientific">Arthrobacter deserti</name>
    <dbReference type="NCBI Taxonomy" id="1742687"/>
    <lineage>
        <taxon>Bacteria</taxon>
        <taxon>Bacillati</taxon>
        <taxon>Actinomycetota</taxon>
        <taxon>Actinomycetes</taxon>
        <taxon>Micrococcales</taxon>
        <taxon>Micrococcaceae</taxon>
        <taxon>Arthrobacter</taxon>
    </lineage>
</organism>